<organism evidence="1 2">
    <name type="scientific">Portunus trituberculatus</name>
    <name type="common">Swimming crab</name>
    <name type="synonym">Neptunus trituberculatus</name>
    <dbReference type="NCBI Taxonomy" id="210409"/>
    <lineage>
        <taxon>Eukaryota</taxon>
        <taxon>Metazoa</taxon>
        <taxon>Ecdysozoa</taxon>
        <taxon>Arthropoda</taxon>
        <taxon>Crustacea</taxon>
        <taxon>Multicrustacea</taxon>
        <taxon>Malacostraca</taxon>
        <taxon>Eumalacostraca</taxon>
        <taxon>Eucarida</taxon>
        <taxon>Decapoda</taxon>
        <taxon>Pleocyemata</taxon>
        <taxon>Brachyura</taxon>
        <taxon>Eubrachyura</taxon>
        <taxon>Portunoidea</taxon>
        <taxon>Portunidae</taxon>
        <taxon>Portuninae</taxon>
        <taxon>Portunus</taxon>
    </lineage>
</organism>
<proteinExistence type="predicted"/>
<sequence>MVTYFLRGPLISWCTFRPLGGNTPSSALALRKDTDVSHLEKCEGVVLVTQPAFLPSLPFPSLHLPRFSFLPSHASSSLPSFGCFDGRLMDGWMDGWVSGWEGRGWGFINVLPLCVI</sequence>
<evidence type="ECO:0000313" key="1">
    <source>
        <dbReference type="EMBL" id="MPC71694.1"/>
    </source>
</evidence>
<comment type="caution">
    <text evidence="1">The sequence shown here is derived from an EMBL/GenBank/DDBJ whole genome shotgun (WGS) entry which is preliminary data.</text>
</comment>
<dbReference type="Proteomes" id="UP000324222">
    <property type="component" value="Unassembled WGS sequence"/>
</dbReference>
<protein>
    <submittedName>
        <fullName evidence="1">Uncharacterized protein</fullName>
    </submittedName>
</protein>
<name>A0A5B7HTB2_PORTR</name>
<keyword evidence="2" id="KW-1185">Reference proteome</keyword>
<evidence type="ECO:0000313" key="2">
    <source>
        <dbReference type="Proteomes" id="UP000324222"/>
    </source>
</evidence>
<gene>
    <name evidence="1" type="ORF">E2C01_065979</name>
</gene>
<dbReference type="EMBL" id="VSRR010033386">
    <property type="protein sequence ID" value="MPC71694.1"/>
    <property type="molecule type" value="Genomic_DNA"/>
</dbReference>
<accession>A0A5B7HTB2</accession>
<reference evidence="1 2" key="1">
    <citation type="submission" date="2019-05" db="EMBL/GenBank/DDBJ databases">
        <title>Another draft genome of Portunus trituberculatus and its Hox gene families provides insights of decapod evolution.</title>
        <authorList>
            <person name="Jeong J.-H."/>
            <person name="Song I."/>
            <person name="Kim S."/>
            <person name="Choi T."/>
            <person name="Kim D."/>
            <person name="Ryu S."/>
            <person name="Kim W."/>
        </authorList>
    </citation>
    <scope>NUCLEOTIDE SEQUENCE [LARGE SCALE GENOMIC DNA]</scope>
    <source>
        <tissue evidence="1">Muscle</tissue>
    </source>
</reference>
<dbReference type="AlphaFoldDB" id="A0A5B7HTB2"/>